<evidence type="ECO:0000256" key="6">
    <source>
        <dbReference type="SAM" id="Phobius"/>
    </source>
</evidence>
<dbReference type="NCBIfam" id="TIGR00361">
    <property type="entry name" value="ComEC_Rec2"/>
    <property type="match status" value="1"/>
</dbReference>
<dbReference type="SUPFAM" id="SSF56281">
    <property type="entry name" value="Metallo-hydrolase/oxidoreductase"/>
    <property type="match status" value="1"/>
</dbReference>
<dbReference type="Pfam" id="PF13567">
    <property type="entry name" value="DUF4131"/>
    <property type="match status" value="1"/>
</dbReference>
<feature type="transmembrane region" description="Helical" evidence="6">
    <location>
        <begin position="432"/>
        <end position="450"/>
    </location>
</feature>
<keyword evidence="9" id="KW-1185">Reference proteome</keyword>
<dbReference type="Gene3D" id="3.60.15.10">
    <property type="entry name" value="Ribonuclease Z/Hydroxyacylglutathione hydrolase-like"/>
    <property type="match status" value="1"/>
</dbReference>
<dbReference type="Pfam" id="PF03772">
    <property type="entry name" value="Competence"/>
    <property type="match status" value="1"/>
</dbReference>
<gene>
    <name evidence="8" type="ORF">BR63_07545</name>
</gene>
<feature type="transmembrane region" description="Helical" evidence="6">
    <location>
        <begin position="59"/>
        <end position="76"/>
    </location>
</feature>
<evidence type="ECO:0000256" key="3">
    <source>
        <dbReference type="ARBA" id="ARBA00022692"/>
    </source>
</evidence>
<dbReference type="SMART" id="SM00849">
    <property type="entry name" value="Lactamase_B"/>
    <property type="match status" value="1"/>
</dbReference>
<dbReference type="AlphaFoldDB" id="A0A7G6E276"/>
<dbReference type="GO" id="GO:0030420">
    <property type="term" value="P:establishment of competence for transformation"/>
    <property type="evidence" value="ECO:0007669"/>
    <property type="project" value="InterPro"/>
</dbReference>
<sequence>MTGSSLHIRKRPLLVLTCFYGLGIIFGFYFKGSLWWLILGGLTFLVNLIYFIRKGKLQSTLFLLCFVFFGALWYNLHCLPPDSYRHWLDEVVEGQGTVISYPRPGAAGLSFMVDLHRLSRGEQELPGGIRVLLRTKGDAQVLPGTVVGVRGKLSLPRQARNPGEFDYRQYLANGQIFYQLTTQDNGLTVISEGQGVRTWLAREREKIASHLAQIIPLKERGLLLGVLFGDKSGIPDTDYEAYQRAGVVHLFAVSGLHVGFVLGLVWALLSFWEVRPLFRLLLGAGCLTVYFFLVGWTASIVRAIIMALVGLVALTVGKKQDLYTTLALAALIILVANPGELLQTGFQLSFVTTAGLIYLTPWLGNLGLGKILAPAVAAQLAGIPLGAYYFNQISLVAPFLNIIAVGAGGIIVGLAMIGSILYFVWPPLGDPFFLGAGGLLYALSEFILWWGRQEWTGLIVPTPPLALIVILYAFLFLAPHLYNFIPYWRSFFPPVYRQRILTAFIIIGITCFLWPHMGKTQVVFLDVGQGDSIFIKTPGGKTILLDGGGTPGSDYSIGKQVLKPFLRRQGLRKIDLVIMSHSDTDHSEGLLEVIPYFNVGQIIVPPLEQGDKVEEALLQVARKRNIPLNSVTAGQYIQVDDQVRLEVLHPDGERIWHGNNKSLVLKLIYQEAEWLLTGDIENEAIAYLLAQKEDLRADILKLPHHGSISSYSEEFYRQVGPWAVIVSAGINKFNHPHPRVRGYFSERGIPFYLTRDNGAIITWSKGRKIEARTFIPSL</sequence>
<feature type="transmembrane region" description="Helical" evidence="6">
    <location>
        <begin position="35"/>
        <end position="52"/>
    </location>
</feature>
<feature type="transmembrane region" description="Helical" evidence="6">
    <location>
        <begin position="322"/>
        <end position="339"/>
    </location>
</feature>
<reference evidence="8 9" key="1">
    <citation type="journal article" date="2019" name="Front. Microbiol.">
        <title>Thermoanaerosceptrum fracticalcis gen. nov. sp. nov., a Novel Fumarate-Fermenting Microorganism From a Deep Fractured Carbonate Aquifer of the US Great Basin.</title>
        <authorList>
            <person name="Hamilton-Brehm S.D."/>
            <person name="Stewart L.E."/>
            <person name="Zavarin M."/>
            <person name="Caldwell M."/>
            <person name="Lawson P.A."/>
            <person name="Onstott T.C."/>
            <person name="Grzymski J."/>
            <person name="Neveux I."/>
            <person name="Lollar B.S."/>
            <person name="Russell C.E."/>
            <person name="Moser D.P."/>
        </authorList>
    </citation>
    <scope>NUCLEOTIDE SEQUENCE [LARGE SCALE GENOMIC DNA]</scope>
    <source>
        <strain evidence="8 9">DRI-13</strain>
    </source>
</reference>
<feature type="transmembrane region" description="Helical" evidence="6">
    <location>
        <begin position="402"/>
        <end position="425"/>
    </location>
</feature>
<keyword evidence="2" id="KW-1003">Cell membrane</keyword>
<feature type="transmembrane region" description="Helical" evidence="6">
    <location>
        <begin position="276"/>
        <end position="293"/>
    </location>
</feature>
<dbReference type="PANTHER" id="PTHR30619">
    <property type="entry name" value="DNA INTERNALIZATION/COMPETENCE PROTEIN COMEC/REC2"/>
    <property type="match status" value="1"/>
</dbReference>
<dbReference type="EMBL" id="CP045798">
    <property type="protein sequence ID" value="QNB46180.1"/>
    <property type="molecule type" value="Genomic_DNA"/>
</dbReference>
<keyword evidence="5 6" id="KW-0472">Membrane</keyword>
<dbReference type="InterPro" id="IPR004477">
    <property type="entry name" value="ComEC_N"/>
</dbReference>
<dbReference type="InterPro" id="IPR035681">
    <property type="entry name" value="ComA-like_MBL"/>
</dbReference>
<organism evidence="8 9">
    <name type="scientific">Thermanaerosceptrum fracticalcis</name>
    <dbReference type="NCBI Taxonomy" id="1712410"/>
    <lineage>
        <taxon>Bacteria</taxon>
        <taxon>Bacillati</taxon>
        <taxon>Bacillota</taxon>
        <taxon>Clostridia</taxon>
        <taxon>Eubacteriales</taxon>
        <taxon>Peptococcaceae</taxon>
        <taxon>Thermanaerosceptrum</taxon>
    </lineage>
</organism>
<dbReference type="GO" id="GO:0005886">
    <property type="term" value="C:plasma membrane"/>
    <property type="evidence" value="ECO:0007669"/>
    <property type="project" value="UniProtKB-SubCell"/>
</dbReference>
<dbReference type="InterPro" id="IPR001279">
    <property type="entry name" value="Metallo-B-lactamas"/>
</dbReference>
<dbReference type="InterPro" id="IPR036866">
    <property type="entry name" value="RibonucZ/Hydroxyglut_hydro"/>
</dbReference>
<protein>
    <submittedName>
        <fullName evidence="8">DNA internalization-related competence protein ComEC/Rec2</fullName>
    </submittedName>
</protein>
<feature type="transmembrane region" description="Helical" evidence="6">
    <location>
        <begin position="12"/>
        <end position="29"/>
    </location>
</feature>
<dbReference type="NCBIfam" id="TIGR00360">
    <property type="entry name" value="ComEC_N-term"/>
    <property type="match status" value="1"/>
</dbReference>
<evidence type="ECO:0000313" key="9">
    <source>
        <dbReference type="Proteomes" id="UP000515847"/>
    </source>
</evidence>
<name>A0A7G6E276_THEFR</name>
<feature type="transmembrane region" description="Helical" evidence="6">
    <location>
        <begin position="345"/>
        <end position="364"/>
    </location>
</feature>
<evidence type="ECO:0000256" key="1">
    <source>
        <dbReference type="ARBA" id="ARBA00004651"/>
    </source>
</evidence>
<keyword evidence="3 6" id="KW-0812">Transmembrane</keyword>
<evidence type="ECO:0000313" key="8">
    <source>
        <dbReference type="EMBL" id="QNB46180.1"/>
    </source>
</evidence>
<feature type="transmembrane region" description="Helical" evidence="6">
    <location>
        <begin position="247"/>
        <end position="269"/>
    </location>
</feature>
<evidence type="ECO:0000256" key="4">
    <source>
        <dbReference type="ARBA" id="ARBA00022989"/>
    </source>
</evidence>
<dbReference type="InterPro" id="IPR004797">
    <property type="entry name" value="Competence_ComEC/Rec2"/>
</dbReference>
<proteinExistence type="predicted"/>
<feature type="domain" description="Metallo-beta-lactamase" evidence="7">
    <location>
        <begin position="529"/>
        <end position="730"/>
    </location>
</feature>
<dbReference type="Proteomes" id="UP000515847">
    <property type="component" value="Chromosome"/>
</dbReference>
<accession>A0A7G6E276</accession>
<evidence type="ECO:0000259" key="7">
    <source>
        <dbReference type="SMART" id="SM00849"/>
    </source>
</evidence>
<feature type="transmembrane region" description="Helical" evidence="6">
    <location>
        <begin position="371"/>
        <end position="390"/>
    </location>
</feature>
<dbReference type="InterPro" id="IPR025405">
    <property type="entry name" value="DUF4131"/>
</dbReference>
<feature type="transmembrane region" description="Helical" evidence="6">
    <location>
        <begin position="299"/>
        <end position="317"/>
    </location>
</feature>
<dbReference type="KEGG" id="tfr:BR63_07545"/>
<dbReference type="Pfam" id="PF00753">
    <property type="entry name" value="Lactamase_B"/>
    <property type="match status" value="1"/>
</dbReference>
<dbReference type="CDD" id="cd07731">
    <property type="entry name" value="ComA-like_MBL-fold"/>
    <property type="match status" value="1"/>
</dbReference>
<dbReference type="InterPro" id="IPR052159">
    <property type="entry name" value="Competence_DNA_uptake"/>
</dbReference>
<dbReference type="PANTHER" id="PTHR30619:SF1">
    <property type="entry name" value="RECOMBINATION PROTEIN 2"/>
    <property type="match status" value="1"/>
</dbReference>
<evidence type="ECO:0000256" key="2">
    <source>
        <dbReference type="ARBA" id="ARBA00022475"/>
    </source>
</evidence>
<feature type="transmembrane region" description="Helical" evidence="6">
    <location>
        <begin position="465"/>
        <end position="488"/>
    </location>
</feature>
<feature type="transmembrane region" description="Helical" evidence="6">
    <location>
        <begin position="500"/>
        <end position="517"/>
    </location>
</feature>
<keyword evidence="4 6" id="KW-1133">Transmembrane helix</keyword>
<evidence type="ECO:0000256" key="5">
    <source>
        <dbReference type="ARBA" id="ARBA00023136"/>
    </source>
</evidence>
<comment type="subcellular location">
    <subcellularLocation>
        <location evidence="1">Cell membrane</location>
        <topology evidence="1">Multi-pass membrane protein</topology>
    </subcellularLocation>
</comment>